<dbReference type="Pfam" id="PF02361">
    <property type="entry name" value="CbiQ"/>
    <property type="match status" value="1"/>
</dbReference>
<dbReference type="CDD" id="cd16914">
    <property type="entry name" value="EcfT"/>
    <property type="match status" value="1"/>
</dbReference>
<dbReference type="PANTHER" id="PTHR33514:SF13">
    <property type="entry name" value="PROTEIN ABCI12, CHLOROPLASTIC"/>
    <property type="match status" value="1"/>
</dbReference>
<dbReference type="GO" id="GO:0005886">
    <property type="term" value="C:plasma membrane"/>
    <property type="evidence" value="ECO:0007669"/>
    <property type="project" value="TreeGrafter"/>
</dbReference>
<protein>
    <recommendedName>
        <fullName evidence="8">Cobalt transporter</fullName>
    </recommendedName>
</protein>
<feature type="transmembrane region" description="Helical" evidence="5">
    <location>
        <begin position="58"/>
        <end position="85"/>
    </location>
</feature>
<keyword evidence="3 5" id="KW-1133">Transmembrane helix</keyword>
<feature type="transmembrane region" description="Helical" evidence="5">
    <location>
        <begin position="293"/>
        <end position="313"/>
    </location>
</feature>
<name>A0A2R6AU64_9ARCH</name>
<comment type="caution">
    <text evidence="6">The sequence shown here is derived from an EMBL/GenBank/DDBJ whole genome shotgun (WGS) entry which is preliminary data.</text>
</comment>
<gene>
    <name evidence="6" type="ORF">B9Q03_07910</name>
</gene>
<feature type="transmembrane region" description="Helical" evidence="5">
    <location>
        <begin position="157"/>
        <end position="181"/>
    </location>
</feature>
<dbReference type="Proteomes" id="UP000240322">
    <property type="component" value="Unassembled WGS sequence"/>
</dbReference>
<accession>A0A2R6AU64</accession>
<evidence type="ECO:0000256" key="1">
    <source>
        <dbReference type="ARBA" id="ARBA00004141"/>
    </source>
</evidence>
<evidence type="ECO:0000256" key="5">
    <source>
        <dbReference type="SAM" id="Phobius"/>
    </source>
</evidence>
<feature type="transmembrane region" description="Helical" evidence="5">
    <location>
        <begin position="12"/>
        <end position="37"/>
    </location>
</feature>
<dbReference type="InterPro" id="IPR003339">
    <property type="entry name" value="ABC/ECF_trnsptr_transmembrane"/>
</dbReference>
<reference evidence="6 7" key="1">
    <citation type="submission" date="2017-04" db="EMBL/GenBank/DDBJ databases">
        <title>Novel microbial lineages endemic to geothermal iron-oxide mats fill important gaps in the evolutionary history of Archaea.</title>
        <authorList>
            <person name="Jay Z.J."/>
            <person name="Beam J.P."/>
            <person name="Dlakic M."/>
            <person name="Rusch D.B."/>
            <person name="Kozubal M.A."/>
            <person name="Inskeep W.P."/>
        </authorList>
    </citation>
    <scope>NUCLEOTIDE SEQUENCE [LARGE SCALE GENOMIC DNA]</scope>
    <source>
        <strain evidence="6">OSP_D</strain>
    </source>
</reference>
<evidence type="ECO:0000313" key="7">
    <source>
        <dbReference type="Proteomes" id="UP000240322"/>
    </source>
</evidence>
<keyword evidence="2 5" id="KW-0812">Transmembrane</keyword>
<evidence type="ECO:0000256" key="3">
    <source>
        <dbReference type="ARBA" id="ARBA00022989"/>
    </source>
</evidence>
<evidence type="ECO:0000256" key="4">
    <source>
        <dbReference type="ARBA" id="ARBA00023136"/>
    </source>
</evidence>
<proteinExistence type="predicted"/>
<comment type="subcellular location">
    <subcellularLocation>
        <location evidence="1">Membrane</location>
        <topology evidence="1">Multi-pass membrane protein</topology>
    </subcellularLocation>
</comment>
<evidence type="ECO:0000313" key="6">
    <source>
        <dbReference type="EMBL" id="PSN89915.1"/>
    </source>
</evidence>
<organism evidence="6 7">
    <name type="scientific">Candidatus Marsarchaeota G2 archaeon OSP_D</name>
    <dbReference type="NCBI Taxonomy" id="1978157"/>
    <lineage>
        <taxon>Archaea</taxon>
        <taxon>Candidatus Marsarchaeota</taxon>
        <taxon>Candidatus Marsarchaeota group 2</taxon>
    </lineage>
</organism>
<evidence type="ECO:0000256" key="2">
    <source>
        <dbReference type="ARBA" id="ARBA00022692"/>
    </source>
</evidence>
<sequence length="321" mass="35322">MILGQLADNLLSWLFVLVGYTTPLGIIFGLIGLTGFVEITRFEKGRSLYYQLNPVTKIVLGLCVTTISAISIWWIGGLLTAILALSFLTLNNGLRKFVFALLLTTSTVVATVQGFAPYTTTLTLQEAMHVKALHTVWVWPGYFSYMGFQHTLTLESIIYSLQISMRFTSIALASLILVLTTTPSGVIRALSKLGLPIPVTFSLVVAMRSVPRIFEAIDTSMKAQFVRGLGSRAHPLIRPIYYVEALISSIVPVLVFLLRGAKNTAISADTRAFRAYPKRTYAKPLHYTRADRITLILLVSALIITVYAATHGYGRGIPYVG</sequence>
<dbReference type="EMBL" id="NEXE01000081">
    <property type="protein sequence ID" value="PSN89915.1"/>
    <property type="molecule type" value="Genomic_DNA"/>
</dbReference>
<feature type="transmembrane region" description="Helical" evidence="5">
    <location>
        <begin position="97"/>
        <end position="116"/>
    </location>
</feature>
<evidence type="ECO:0008006" key="8">
    <source>
        <dbReference type="Google" id="ProtNLM"/>
    </source>
</evidence>
<keyword evidence="4 5" id="KW-0472">Membrane</keyword>
<dbReference type="AlphaFoldDB" id="A0A2R6AU64"/>
<feature type="transmembrane region" description="Helical" evidence="5">
    <location>
        <begin position="240"/>
        <end position="258"/>
    </location>
</feature>
<dbReference type="PANTHER" id="PTHR33514">
    <property type="entry name" value="PROTEIN ABCI12, CHLOROPLASTIC"/>
    <property type="match status" value="1"/>
</dbReference>